<evidence type="ECO:0000313" key="2">
    <source>
        <dbReference type="Proteomes" id="UP000823399"/>
    </source>
</evidence>
<reference evidence="1" key="1">
    <citation type="journal article" date="2020" name="New Phytol.">
        <title>Comparative genomics reveals dynamic genome evolution in host specialist ectomycorrhizal fungi.</title>
        <authorList>
            <person name="Lofgren L.A."/>
            <person name="Nguyen N.H."/>
            <person name="Vilgalys R."/>
            <person name="Ruytinx J."/>
            <person name="Liao H.L."/>
            <person name="Branco S."/>
            <person name="Kuo A."/>
            <person name="LaButti K."/>
            <person name="Lipzen A."/>
            <person name="Andreopoulos W."/>
            <person name="Pangilinan J."/>
            <person name="Riley R."/>
            <person name="Hundley H."/>
            <person name="Na H."/>
            <person name="Barry K."/>
            <person name="Grigoriev I.V."/>
            <person name="Stajich J.E."/>
            <person name="Kennedy P.G."/>
        </authorList>
    </citation>
    <scope>NUCLEOTIDE SEQUENCE</scope>
    <source>
        <strain evidence="1">FC423</strain>
    </source>
</reference>
<keyword evidence="1" id="KW-0378">Hydrolase</keyword>
<keyword evidence="1" id="KW-0255">Endonuclease</keyword>
<dbReference type="GeneID" id="64692891"/>
<comment type="caution">
    <text evidence="1">The sequence shown here is derived from an EMBL/GenBank/DDBJ whole genome shotgun (WGS) entry which is preliminary data.</text>
</comment>
<accession>A0A9P7FKH0</accession>
<protein>
    <submittedName>
        <fullName evidence="1">Endonuclease/exonuclease/phosphatase</fullName>
    </submittedName>
</protein>
<dbReference type="InterPro" id="IPR036691">
    <property type="entry name" value="Endo/exonu/phosph_ase_sf"/>
</dbReference>
<organism evidence="1 2">
    <name type="scientific">Suillus discolor</name>
    <dbReference type="NCBI Taxonomy" id="1912936"/>
    <lineage>
        <taxon>Eukaryota</taxon>
        <taxon>Fungi</taxon>
        <taxon>Dikarya</taxon>
        <taxon>Basidiomycota</taxon>
        <taxon>Agaricomycotina</taxon>
        <taxon>Agaricomycetes</taxon>
        <taxon>Agaricomycetidae</taxon>
        <taxon>Boletales</taxon>
        <taxon>Suillineae</taxon>
        <taxon>Suillaceae</taxon>
        <taxon>Suillus</taxon>
    </lineage>
</organism>
<dbReference type="Proteomes" id="UP000823399">
    <property type="component" value="Unassembled WGS sequence"/>
</dbReference>
<keyword evidence="1" id="KW-0540">Nuclease</keyword>
<dbReference type="OrthoDB" id="2840473at2759"/>
<sequence length="165" mass="18914">MTDSANNAPSRDDLKIWQQNLCKSPNAWEHMLKNLDPESYDLTCIQDPYLNPVNLANTSNLRSYWDVIYPSGHNSGTSCTQVIMLVNKHLSNNNWHIIPIKSLNVMAIELTGQFGKVRIYNTYNPCDSDHTLHFLKRHMSSEERSQCLTQGENRAEPHNIIWMGG</sequence>
<dbReference type="EMBL" id="JABBWM010000001">
    <property type="protein sequence ID" value="KAG2120460.1"/>
    <property type="molecule type" value="Genomic_DNA"/>
</dbReference>
<dbReference type="AlphaFoldDB" id="A0A9P7FKH0"/>
<dbReference type="GO" id="GO:0004519">
    <property type="term" value="F:endonuclease activity"/>
    <property type="evidence" value="ECO:0007669"/>
    <property type="project" value="UniProtKB-KW"/>
</dbReference>
<dbReference type="RefSeq" id="XP_041299836.1">
    <property type="nucleotide sequence ID" value="XM_041430632.1"/>
</dbReference>
<dbReference type="Gene3D" id="3.60.10.10">
    <property type="entry name" value="Endonuclease/exonuclease/phosphatase"/>
    <property type="match status" value="1"/>
</dbReference>
<gene>
    <name evidence="1" type="ORF">F5147DRAFT_562689</name>
</gene>
<evidence type="ECO:0000313" key="1">
    <source>
        <dbReference type="EMBL" id="KAG2120460.1"/>
    </source>
</evidence>
<proteinExistence type="predicted"/>
<keyword evidence="2" id="KW-1185">Reference proteome</keyword>
<dbReference type="SUPFAM" id="SSF56219">
    <property type="entry name" value="DNase I-like"/>
    <property type="match status" value="1"/>
</dbReference>
<name>A0A9P7FKH0_9AGAM</name>